<dbReference type="Gene3D" id="3.90.1150.10">
    <property type="entry name" value="Aspartate Aminotransferase, domain 1"/>
    <property type="match status" value="1"/>
</dbReference>
<dbReference type="Pfam" id="PF00202">
    <property type="entry name" value="Aminotran_3"/>
    <property type="match status" value="1"/>
</dbReference>
<feature type="non-terminal residue" evidence="3">
    <location>
        <position position="1"/>
    </location>
</feature>
<evidence type="ECO:0000256" key="2">
    <source>
        <dbReference type="ARBA" id="ARBA00022898"/>
    </source>
</evidence>
<evidence type="ECO:0000313" key="4">
    <source>
        <dbReference type="Proteomes" id="UP000196355"/>
    </source>
</evidence>
<dbReference type="SUPFAM" id="SSF53383">
    <property type="entry name" value="PLP-dependent transferases"/>
    <property type="match status" value="1"/>
</dbReference>
<gene>
    <name evidence="3" type="ORF">B0E34_05650</name>
</gene>
<keyword evidence="4" id="KW-1185">Reference proteome</keyword>
<name>A0A202C691_9FLAO</name>
<sequence length="92" mass="10138">QYAKGSWIVDHSGKRYLDGCSGAVTCNLGHGVQEVIEPLKEQLDAVSFVYRSQFTSEPAEQLAELLAEWLPGDLNWSFFVNSGSEAVETAMK</sequence>
<feature type="non-terminal residue" evidence="3">
    <location>
        <position position="92"/>
    </location>
</feature>
<dbReference type="PANTHER" id="PTHR43094:SF1">
    <property type="entry name" value="AMINOTRANSFERASE CLASS-III"/>
    <property type="match status" value="1"/>
</dbReference>
<dbReference type="InterPro" id="IPR015421">
    <property type="entry name" value="PyrdxlP-dep_Trfase_major"/>
</dbReference>
<reference evidence="4" key="1">
    <citation type="submission" date="2017-02" db="EMBL/GenBank/DDBJ databases">
        <authorList>
            <person name="Tetz G."/>
            <person name="Tetz V."/>
        </authorList>
    </citation>
    <scope>NUCLEOTIDE SEQUENCE [LARGE SCALE GENOMIC DNA]</scope>
    <source>
        <strain evidence="4">VT16-26</strain>
    </source>
</reference>
<dbReference type="EMBL" id="MVAG01000090">
    <property type="protein sequence ID" value="OVE59319.1"/>
    <property type="molecule type" value="Genomic_DNA"/>
</dbReference>
<dbReference type="AlphaFoldDB" id="A0A202C691"/>
<dbReference type="InterPro" id="IPR015424">
    <property type="entry name" value="PyrdxlP-dep_Trfase"/>
</dbReference>
<dbReference type="GO" id="GO:0030170">
    <property type="term" value="F:pyridoxal phosphate binding"/>
    <property type="evidence" value="ECO:0007669"/>
    <property type="project" value="InterPro"/>
</dbReference>
<proteinExistence type="inferred from homology"/>
<dbReference type="Proteomes" id="UP000196355">
    <property type="component" value="Unassembled WGS sequence"/>
</dbReference>
<dbReference type="InterPro" id="IPR015422">
    <property type="entry name" value="PyrdxlP-dep_Trfase_small"/>
</dbReference>
<dbReference type="Gene3D" id="3.40.640.10">
    <property type="entry name" value="Type I PLP-dependent aspartate aminotransferase-like (Major domain)"/>
    <property type="match status" value="1"/>
</dbReference>
<evidence type="ECO:0000313" key="3">
    <source>
        <dbReference type="EMBL" id="OVE59319.1"/>
    </source>
</evidence>
<keyword evidence="2" id="KW-0663">Pyridoxal phosphate</keyword>
<accession>A0A202C691</accession>
<comment type="caution">
    <text evidence="3">The sequence shown here is derived from an EMBL/GenBank/DDBJ whole genome shotgun (WGS) entry which is preliminary data.</text>
</comment>
<evidence type="ECO:0000256" key="1">
    <source>
        <dbReference type="ARBA" id="ARBA00008954"/>
    </source>
</evidence>
<dbReference type="PANTHER" id="PTHR43094">
    <property type="entry name" value="AMINOTRANSFERASE"/>
    <property type="match status" value="1"/>
</dbReference>
<dbReference type="GO" id="GO:0008483">
    <property type="term" value="F:transaminase activity"/>
    <property type="evidence" value="ECO:0007669"/>
    <property type="project" value="InterPro"/>
</dbReference>
<comment type="similarity">
    <text evidence="1">Belongs to the class-III pyridoxal-phosphate-dependent aminotransferase family.</text>
</comment>
<evidence type="ECO:0008006" key="5">
    <source>
        <dbReference type="Google" id="ProtNLM"/>
    </source>
</evidence>
<organism evidence="3 4">
    <name type="scientific">Chryseobacterium mucoviscidosis</name>
    <dbReference type="NCBI Taxonomy" id="1945581"/>
    <lineage>
        <taxon>Bacteria</taxon>
        <taxon>Pseudomonadati</taxon>
        <taxon>Bacteroidota</taxon>
        <taxon>Flavobacteriia</taxon>
        <taxon>Flavobacteriales</taxon>
        <taxon>Weeksellaceae</taxon>
        <taxon>Chryseobacterium group</taxon>
        <taxon>Chryseobacterium</taxon>
    </lineage>
</organism>
<dbReference type="InterPro" id="IPR005814">
    <property type="entry name" value="Aminotrans_3"/>
</dbReference>
<protein>
    <recommendedName>
        <fullName evidence="5">Aspartate aminotransferase family protein</fullName>
    </recommendedName>
</protein>